<reference evidence="5" key="1">
    <citation type="journal article" date="2015" name="BMC Evol. Biol.">
        <title>High pheromone diversity in the male cheek gland of the red-spotted newt Notophthalmus viridescens (Salamandridae).</title>
        <authorList>
            <person name="Janssenswillen S."/>
            <person name="Willaert B."/>
            <person name="Treer D."/>
            <person name="Vandebergh W."/>
            <person name="Bossuyt F."/>
            <person name="Van Bocxlaer I."/>
        </authorList>
    </citation>
    <scope>NUCLEOTIDE SEQUENCE</scope>
    <source>
        <tissue evidence="5">Abdominal gland</tissue>
    </source>
</reference>
<evidence type="ECO:0000259" key="4">
    <source>
        <dbReference type="Pfam" id="PF00021"/>
    </source>
</evidence>
<dbReference type="Pfam" id="PF00021">
    <property type="entry name" value="UPAR_LY6"/>
    <property type="match status" value="2"/>
</dbReference>
<protein>
    <submittedName>
        <fullName evidence="5">Sodefrin-like factor</fullName>
    </submittedName>
</protein>
<comment type="subcellular location">
    <subcellularLocation>
        <location evidence="1">Secreted</location>
    </subcellularLocation>
</comment>
<dbReference type="InterPro" id="IPR045860">
    <property type="entry name" value="Snake_toxin-like_sf"/>
</dbReference>
<dbReference type="PANTHER" id="PTHR20914:SF31">
    <property type="entry name" value="PHOSPHOLIPASE A2 INHIBITOR AND LY6_PLAUR DOMAIN-CONTAINING PROTEIN"/>
    <property type="match status" value="1"/>
</dbReference>
<organism evidence="5">
    <name type="scientific">Ichthyosaura alpestris</name>
    <name type="common">Alpine newt</name>
    <name type="synonym">Mesotriton alpestris</name>
    <dbReference type="NCBI Taxonomy" id="54263"/>
    <lineage>
        <taxon>Eukaryota</taxon>
        <taxon>Metazoa</taxon>
        <taxon>Chordata</taxon>
        <taxon>Craniata</taxon>
        <taxon>Vertebrata</taxon>
        <taxon>Euteleostomi</taxon>
        <taxon>Amphibia</taxon>
        <taxon>Batrachia</taxon>
        <taxon>Caudata</taxon>
        <taxon>Salamandroidea</taxon>
        <taxon>Salamandridae</taxon>
        <taxon>Pleurodelinae</taxon>
        <taxon>Ichthyosaura</taxon>
    </lineage>
</organism>
<dbReference type="EMBL" id="KP849576">
    <property type="protein sequence ID" value="AKH14011.1"/>
    <property type="molecule type" value="mRNA"/>
</dbReference>
<evidence type="ECO:0000256" key="1">
    <source>
        <dbReference type="ARBA" id="ARBA00004613"/>
    </source>
</evidence>
<evidence type="ECO:0000256" key="3">
    <source>
        <dbReference type="SAM" id="SignalP"/>
    </source>
</evidence>
<proteinExistence type="evidence at transcript level"/>
<keyword evidence="3" id="KW-0732">Signal</keyword>
<dbReference type="InterPro" id="IPR050918">
    <property type="entry name" value="CNF-like_PLA2_Inhibitor"/>
</dbReference>
<feature type="domain" description="UPAR/Ly6" evidence="4">
    <location>
        <begin position="119"/>
        <end position="195"/>
    </location>
</feature>
<evidence type="ECO:0000256" key="2">
    <source>
        <dbReference type="ARBA" id="ARBA00022525"/>
    </source>
</evidence>
<dbReference type="CDD" id="cd23572">
    <property type="entry name" value="TFP_LU_ECD_PINLYP_rpt2"/>
    <property type="match status" value="1"/>
</dbReference>
<dbReference type="Gene3D" id="2.10.60.10">
    <property type="entry name" value="CD59"/>
    <property type="match status" value="2"/>
</dbReference>
<dbReference type="InterPro" id="IPR016054">
    <property type="entry name" value="LY6_UPA_recep-like"/>
</dbReference>
<dbReference type="AlphaFoldDB" id="A0A0F7JJU3"/>
<keyword evidence="2" id="KW-0964">Secreted</keyword>
<sequence>MRAILAAVALVQALITGADCLLCEKCLASGTSQCSGIFKQCSPDVTHCIKGLENNTLGSDVILTAYKDCLDPSLVETCGRDSSSKTSFHSVAVTSICCDSDFCNRGDLQVPAVDENPNGYICEDCFSTQSADYCTPGREVQCTGEHNTCVRFTGTGSRPGEPVRQYIIRGCGSQDYCKYFHLVRTQVYSYDLQCSPAKTL</sequence>
<feature type="chain" id="PRO_5002516956" evidence="3">
    <location>
        <begin position="21"/>
        <end position="200"/>
    </location>
</feature>
<evidence type="ECO:0000313" key="5">
    <source>
        <dbReference type="EMBL" id="AKH14011.1"/>
    </source>
</evidence>
<dbReference type="SUPFAM" id="SSF57302">
    <property type="entry name" value="Snake toxin-like"/>
    <property type="match status" value="2"/>
</dbReference>
<feature type="signal peptide" evidence="3">
    <location>
        <begin position="1"/>
        <end position="20"/>
    </location>
</feature>
<feature type="domain" description="UPAR/Ly6" evidence="4">
    <location>
        <begin position="21"/>
        <end position="105"/>
    </location>
</feature>
<name>A0A0F7JJU3_ICHAP</name>
<dbReference type="PANTHER" id="PTHR20914">
    <property type="entry name" value="LY6/PLAUR DOMAIN-CONTAINING PROTEIN 8"/>
    <property type="match status" value="1"/>
</dbReference>
<dbReference type="GO" id="GO:0005576">
    <property type="term" value="C:extracellular region"/>
    <property type="evidence" value="ECO:0007669"/>
    <property type="project" value="UniProtKB-SubCell"/>
</dbReference>
<accession>A0A0F7JJU3</accession>